<evidence type="ECO:0000259" key="6">
    <source>
        <dbReference type="PROSITE" id="PS51296"/>
    </source>
</evidence>
<organism evidence="7 8">
    <name type="scientific">Podarcis muralis</name>
    <name type="common">Wall lizard</name>
    <name type="synonym">Lacerta muralis</name>
    <dbReference type="NCBI Taxonomy" id="64176"/>
    <lineage>
        <taxon>Eukaryota</taxon>
        <taxon>Metazoa</taxon>
        <taxon>Chordata</taxon>
        <taxon>Craniata</taxon>
        <taxon>Vertebrata</taxon>
        <taxon>Euteleostomi</taxon>
        <taxon>Lepidosauria</taxon>
        <taxon>Squamata</taxon>
        <taxon>Bifurcata</taxon>
        <taxon>Unidentata</taxon>
        <taxon>Episquamata</taxon>
        <taxon>Laterata</taxon>
        <taxon>Lacertibaenia</taxon>
        <taxon>Lacertidae</taxon>
        <taxon>Podarcis</taxon>
    </lineage>
</organism>
<evidence type="ECO:0000256" key="3">
    <source>
        <dbReference type="ARBA" id="ARBA00023004"/>
    </source>
</evidence>
<proteinExistence type="predicted"/>
<comment type="cofactor">
    <cofactor evidence="5">
        <name>[2Fe-2S] cluster</name>
        <dbReference type="ChEBI" id="CHEBI:190135"/>
    </cofactor>
</comment>
<protein>
    <recommendedName>
        <fullName evidence="6">Rieske domain-containing protein</fullName>
    </recommendedName>
</protein>
<sequence>KDPEKYLCFSRATCLPSTCRMREVEVAGHPVLLVRDHLQFSALGSRCTHAGAPLSKGYLGQGRIRCPWHGACFSLKTGDIEEYPTLDSAGLPSSLKALRQAVEGMTSSGPFNPRRGLDSLPEIPESHCCRSE</sequence>
<evidence type="ECO:0000313" key="8">
    <source>
        <dbReference type="Proteomes" id="UP000472272"/>
    </source>
</evidence>
<evidence type="ECO:0000256" key="4">
    <source>
        <dbReference type="ARBA" id="ARBA00023014"/>
    </source>
</evidence>
<keyword evidence="8" id="KW-1185">Reference proteome</keyword>
<dbReference type="GO" id="GO:0051537">
    <property type="term" value="F:2 iron, 2 sulfur cluster binding"/>
    <property type="evidence" value="ECO:0007669"/>
    <property type="project" value="UniProtKB-KW"/>
</dbReference>
<evidence type="ECO:0000256" key="5">
    <source>
        <dbReference type="ARBA" id="ARBA00034078"/>
    </source>
</evidence>
<name>A0A670K4X2_PODMU</name>
<dbReference type="InterPro" id="IPR017941">
    <property type="entry name" value="Rieske_2Fe-2S"/>
</dbReference>
<dbReference type="AlphaFoldDB" id="A0A670K4X2"/>
<dbReference type="Pfam" id="PF00355">
    <property type="entry name" value="Rieske"/>
    <property type="match status" value="1"/>
</dbReference>
<keyword evidence="1" id="KW-0001">2Fe-2S</keyword>
<reference evidence="7" key="2">
    <citation type="submission" date="2025-08" db="UniProtKB">
        <authorList>
            <consortium name="Ensembl"/>
        </authorList>
    </citation>
    <scope>IDENTIFICATION</scope>
</reference>
<dbReference type="SUPFAM" id="SSF50022">
    <property type="entry name" value="ISP domain"/>
    <property type="match status" value="1"/>
</dbReference>
<dbReference type="PANTHER" id="PTHR21496">
    <property type="entry name" value="FERREDOXIN-RELATED"/>
    <property type="match status" value="1"/>
</dbReference>
<dbReference type="GO" id="GO:0046872">
    <property type="term" value="F:metal ion binding"/>
    <property type="evidence" value="ECO:0007669"/>
    <property type="project" value="UniProtKB-KW"/>
</dbReference>
<dbReference type="PANTHER" id="PTHR21496:SF0">
    <property type="entry name" value="RIESKE DOMAIN-CONTAINING PROTEIN"/>
    <property type="match status" value="1"/>
</dbReference>
<dbReference type="GeneTree" id="ENSGT00940000164941"/>
<dbReference type="Ensembl" id="ENSPMRT00000033773.1">
    <property type="protein sequence ID" value="ENSPMRP00000031841.1"/>
    <property type="gene ID" value="ENSPMRG00000020611.1"/>
</dbReference>
<keyword evidence="3" id="KW-0408">Iron</keyword>
<dbReference type="Proteomes" id="UP000472272">
    <property type="component" value="Chromosome 15"/>
</dbReference>
<evidence type="ECO:0000256" key="1">
    <source>
        <dbReference type="ARBA" id="ARBA00022714"/>
    </source>
</evidence>
<evidence type="ECO:0000256" key="2">
    <source>
        <dbReference type="ARBA" id="ARBA00022723"/>
    </source>
</evidence>
<accession>A0A670K4X2</accession>
<keyword evidence="4" id="KW-0411">Iron-sulfur</keyword>
<dbReference type="PROSITE" id="PS51296">
    <property type="entry name" value="RIESKE"/>
    <property type="match status" value="1"/>
</dbReference>
<keyword evidence="2" id="KW-0479">Metal-binding</keyword>
<dbReference type="Gene3D" id="2.102.10.10">
    <property type="entry name" value="Rieske [2Fe-2S] iron-sulphur domain"/>
    <property type="match status" value="1"/>
</dbReference>
<evidence type="ECO:0000313" key="7">
    <source>
        <dbReference type="Ensembl" id="ENSPMRP00000031841.1"/>
    </source>
</evidence>
<reference evidence="7 8" key="1">
    <citation type="journal article" date="2019" name="Proc. Natl. Acad. Sci. U.S.A.">
        <title>Regulatory changes in pterin and carotenoid genes underlie balanced color polymorphisms in the wall lizard.</title>
        <authorList>
            <person name="Andrade P."/>
            <person name="Pinho C."/>
            <person name="Perez I de Lanuza G."/>
            <person name="Afonso S."/>
            <person name="Brejcha J."/>
            <person name="Rubin C.J."/>
            <person name="Wallerman O."/>
            <person name="Pereira P."/>
            <person name="Sabatino S.J."/>
            <person name="Bellati A."/>
            <person name="Pellitteri-Rosa D."/>
            <person name="Bosakova Z."/>
            <person name="Bunikis I."/>
            <person name="Carretero M.A."/>
            <person name="Feiner N."/>
            <person name="Marsik P."/>
            <person name="Pauperio F."/>
            <person name="Salvi D."/>
            <person name="Soler L."/>
            <person name="While G.M."/>
            <person name="Uller T."/>
            <person name="Font E."/>
            <person name="Andersson L."/>
            <person name="Carneiro M."/>
        </authorList>
    </citation>
    <scope>NUCLEOTIDE SEQUENCE</scope>
</reference>
<reference evidence="7" key="3">
    <citation type="submission" date="2025-09" db="UniProtKB">
        <authorList>
            <consortium name="Ensembl"/>
        </authorList>
    </citation>
    <scope>IDENTIFICATION</scope>
</reference>
<dbReference type="InterPro" id="IPR036922">
    <property type="entry name" value="Rieske_2Fe-2S_sf"/>
</dbReference>
<feature type="domain" description="Rieske" evidence="6">
    <location>
        <begin position="11"/>
        <end position="84"/>
    </location>
</feature>